<organism evidence="4 5">
    <name type="scientific">Mytilus galloprovincialis</name>
    <name type="common">Mediterranean mussel</name>
    <dbReference type="NCBI Taxonomy" id="29158"/>
    <lineage>
        <taxon>Eukaryota</taxon>
        <taxon>Metazoa</taxon>
        <taxon>Spiralia</taxon>
        <taxon>Lophotrochozoa</taxon>
        <taxon>Mollusca</taxon>
        <taxon>Bivalvia</taxon>
        <taxon>Autobranchia</taxon>
        <taxon>Pteriomorphia</taxon>
        <taxon>Mytilida</taxon>
        <taxon>Mytiloidea</taxon>
        <taxon>Mytilidae</taxon>
        <taxon>Mytilinae</taxon>
        <taxon>Mytilus</taxon>
    </lineage>
</organism>
<feature type="transmembrane region" description="Helical" evidence="1">
    <location>
        <begin position="172"/>
        <end position="191"/>
    </location>
</feature>
<gene>
    <name evidence="4" type="ORF">MGAL_10B053976</name>
</gene>
<protein>
    <recommendedName>
        <fullName evidence="3">Ig-like domain-containing protein</fullName>
    </recommendedName>
</protein>
<evidence type="ECO:0000313" key="5">
    <source>
        <dbReference type="Proteomes" id="UP000596742"/>
    </source>
</evidence>
<evidence type="ECO:0000256" key="2">
    <source>
        <dbReference type="SAM" id="SignalP"/>
    </source>
</evidence>
<dbReference type="InterPro" id="IPR013783">
    <property type="entry name" value="Ig-like_fold"/>
</dbReference>
<proteinExistence type="predicted"/>
<dbReference type="Pfam" id="PF07686">
    <property type="entry name" value="V-set"/>
    <property type="match status" value="1"/>
</dbReference>
<feature type="signal peptide" evidence="2">
    <location>
        <begin position="1"/>
        <end position="20"/>
    </location>
</feature>
<feature type="domain" description="Ig-like" evidence="3">
    <location>
        <begin position="31"/>
        <end position="105"/>
    </location>
</feature>
<dbReference type="InterPro" id="IPR013106">
    <property type="entry name" value="Ig_V-set"/>
</dbReference>
<evidence type="ECO:0000256" key="1">
    <source>
        <dbReference type="SAM" id="Phobius"/>
    </source>
</evidence>
<keyword evidence="2" id="KW-0732">Signal</keyword>
<keyword evidence="1" id="KW-0812">Transmembrane</keyword>
<dbReference type="InterPro" id="IPR007110">
    <property type="entry name" value="Ig-like_dom"/>
</dbReference>
<keyword evidence="1" id="KW-1133">Transmembrane helix</keyword>
<dbReference type="OrthoDB" id="6088270at2759"/>
<comment type="caution">
    <text evidence="4">The sequence shown here is derived from an EMBL/GenBank/DDBJ whole genome shotgun (WGS) entry which is preliminary data.</text>
</comment>
<evidence type="ECO:0000313" key="4">
    <source>
        <dbReference type="EMBL" id="VDI01485.1"/>
    </source>
</evidence>
<dbReference type="AlphaFoldDB" id="A0A8B6CA07"/>
<keyword evidence="5" id="KW-1185">Reference proteome</keyword>
<name>A0A8B6CA07_MYTGA</name>
<keyword evidence="1" id="KW-0472">Membrane</keyword>
<evidence type="ECO:0000259" key="3">
    <source>
        <dbReference type="PROSITE" id="PS50835"/>
    </source>
</evidence>
<dbReference type="Proteomes" id="UP000596742">
    <property type="component" value="Unassembled WGS sequence"/>
</dbReference>
<accession>A0A8B6CA07</accession>
<dbReference type="PROSITE" id="PS50835">
    <property type="entry name" value="IG_LIKE"/>
    <property type="match status" value="1"/>
</dbReference>
<dbReference type="EMBL" id="UYJE01001354">
    <property type="protein sequence ID" value="VDI01485.1"/>
    <property type="molecule type" value="Genomic_DNA"/>
</dbReference>
<dbReference type="Gene3D" id="2.60.40.10">
    <property type="entry name" value="Immunoglobulins"/>
    <property type="match status" value="1"/>
</dbReference>
<dbReference type="SMART" id="SM00409">
    <property type="entry name" value="IG"/>
    <property type="match status" value="1"/>
</dbReference>
<reference evidence="4" key="1">
    <citation type="submission" date="2018-11" db="EMBL/GenBank/DDBJ databases">
        <authorList>
            <person name="Alioto T."/>
            <person name="Alioto T."/>
        </authorList>
    </citation>
    <scope>NUCLEOTIDE SEQUENCE</scope>
</reference>
<sequence>MEQIFKTIIILFSIEACVSSKNNTTIYICVGENVTVSCPSAGINKTVTWFRRNKSKNPITRLYAGSKGKDTNLPSNTAVNVNKEKGEFNLTIMNLTKADNGTYQCLHDKDLTSWLFHIIIKDQGNSNTTNCSWNQQYCEDTTCLRYVSEETTGVYIFGKNLNVESDGGPNMMWWYVMCCGLVAVGLAILSCKNSKLQKGRKAGSRPRKVDIK</sequence>
<feature type="chain" id="PRO_5032789119" description="Ig-like domain-containing protein" evidence="2">
    <location>
        <begin position="21"/>
        <end position="212"/>
    </location>
</feature>
<dbReference type="SUPFAM" id="SSF48726">
    <property type="entry name" value="Immunoglobulin"/>
    <property type="match status" value="1"/>
</dbReference>
<dbReference type="InterPro" id="IPR003599">
    <property type="entry name" value="Ig_sub"/>
</dbReference>
<dbReference type="InterPro" id="IPR036179">
    <property type="entry name" value="Ig-like_dom_sf"/>
</dbReference>
<dbReference type="SMART" id="SM00406">
    <property type="entry name" value="IGv"/>
    <property type="match status" value="1"/>
</dbReference>